<dbReference type="Proteomes" id="UP001603013">
    <property type="component" value="Unassembled WGS sequence"/>
</dbReference>
<feature type="transmembrane region" description="Helical" evidence="10">
    <location>
        <begin position="59"/>
        <end position="88"/>
    </location>
</feature>
<feature type="transmembrane region" description="Helical" evidence="10">
    <location>
        <begin position="504"/>
        <end position="524"/>
    </location>
</feature>
<name>A0ABW6YCD1_9ACTN</name>
<organism evidence="12 13">
    <name type="scientific">Streptomyces lateritius</name>
    <dbReference type="NCBI Taxonomy" id="67313"/>
    <lineage>
        <taxon>Bacteria</taxon>
        <taxon>Bacillati</taxon>
        <taxon>Actinomycetota</taxon>
        <taxon>Actinomycetes</taxon>
        <taxon>Kitasatosporales</taxon>
        <taxon>Streptomycetaceae</taxon>
        <taxon>Streptomyces</taxon>
    </lineage>
</organism>
<evidence type="ECO:0000313" key="13">
    <source>
        <dbReference type="Proteomes" id="UP001603013"/>
    </source>
</evidence>
<comment type="caution">
    <text evidence="12">The sequence shown here is derived from an EMBL/GenBank/DDBJ whole genome shotgun (WGS) entry which is preliminary data.</text>
</comment>
<keyword evidence="10" id="KW-1133">Transmembrane helix</keyword>
<evidence type="ECO:0000256" key="3">
    <source>
        <dbReference type="ARBA" id="ARBA00022553"/>
    </source>
</evidence>
<dbReference type="InterPro" id="IPR050482">
    <property type="entry name" value="Sensor_HK_TwoCompSys"/>
</dbReference>
<evidence type="ECO:0000313" key="12">
    <source>
        <dbReference type="EMBL" id="MFF8277468.1"/>
    </source>
</evidence>
<keyword evidence="4" id="KW-0808">Transferase</keyword>
<comment type="catalytic activity">
    <reaction evidence="1">
        <text>ATP + protein L-histidine = ADP + protein N-phospho-L-histidine.</text>
        <dbReference type="EC" id="2.7.13.3"/>
    </reaction>
</comment>
<evidence type="ECO:0000259" key="11">
    <source>
        <dbReference type="Pfam" id="PF07730"/>
    </source>
</evidence>
<dbReference type="PANTHER" id="PTHR24421:SF10">
    <property type="entry name" value="NITRATE_NITRITE SENSOR PROTEIN NARQ"/>
    <property type="match status" value="1"/>
</dbReference>
<gene>
    <name evidence="12" type="ORF">ACF05T_15350</name>
</gene>
<dbReference type="CDD" id="cd16917">
    <property type="entry name" value="HATPase_UhpB-NarQ-NarX-like"/>
    <property type="match status" value="1"/>
</dbReference>
<feature type="transmembrane region" description="Helical" evidence="10">
    <location>
        <begin position="100"/>
        <end position="118"/>
    </location>
</feature>
<keyword evidence="8" id="KW-0902">Two-component regulatory system</keyword>
<dbReference type="EMBL" id="JBIBSM010000007">
    <property type="protein sequence ID" value="MFF8277468.1"/>
    <property type="molecule type" value="Genomic_DNA"/>
</dbReference>
<evidence type="ECO:0000256" key="6">
    <source>
        <dbReference type="ARBA" id="ARBA00022777"/>
    </source>
</evidence>
<protein>
    <recommendedName>
        <fullName evidence="2">histidine kinase</fullName>
        <ecNumber evidence="2">2.7.13.3</ecNumber>
    </recommendedName>
</protein>
<evidence type="ECO:0000256" key="7">
    <source>
        <dbReference type="ARBA" id="ARBA00022840"/>
    </source>
</evidence>
<dbReference type="Pfam" id="PF07730">
    <property type="entry name" value="HisKA_3"/>
    <property type="match status" value="1"/>
</dbReference>
<evidence type="ECO:0000256" key="5">
    <source>
        <dbReference type="ARBA" id="ARBA00022741"/>
    </source>
</evidence>
<reference evidence="12 13" key="1">
    <citation type="submission" date="2024-10" db="EMBL/GenBank/DDBJ databases">
        <title>The Natural Products Discovery Center: Release of the First 8490 Sequenced Strains for Exploring Actinobacteria Biosynthetic Diversity.</title>
        <authorList>
            <person name="Kalkreuter E."/>
            <person name="Kautsar S.A."/>
            <person name="Yang D."/>
            <person name="Bader C.D."/>
            <person name="Teijaro C.N."/>
            <person name="Fluegel L."/>
            <person name="Davis C.M."/>
            <person name="Simpson J.R."/>
            <person name="Lauterbach L."/>
            <person name="Steele A.D."/>
            <person name="Gui C."/>
            <person name="Meng S."/>
            <person name="Li G."/>
            <person name="Viehrig K."/>
            <person name="Ye F."/>
            <person name="Su P."/>
            <person name="Kiefer A.F."/>
            <person name="Nichols A."/>
            <person name="Cepeda A.J."/>
            <person name="Yan W."/>
            <person name="Fan B."/>
            <person name="Jiang Y."/>
            <person name="Adhikari A."/>
            <person name="Zheng C.-J."/>
            <person name="Schuster L."/>
            <person name="Cowan T.M."/>
            <person name="Smanski M.J."/>
            <person name="Chevrette M.G."/>
            <person name="De Carvalho L.P.S."/>
            <person name="Shen B."/>
        </authorList>
    </citation>
    <scope>NUCLEOTIDE SEQUENCE [LARGE SCALE GENOMIC DNA]</scope>
    <source>
        <strain evidence="12 13">NPDC015755</strain>
    </source>
</reference>
<keyword evidence="7" id="KW-0067">ATP-binding</keyword>
<dbReference type="GO" id="GO:0016301">
    <property type="term" value="F:kinase activity"/>
    <property type="evidence" value="ECO:0007669"/>
    <property type="project" value="UniProtKB-KW"/>
</dbReference>
<keyword evidence="3" id="KW-0597">Phosphoprotein</keyword>
<evidence type="ECO:0000256" key="4">
    <source>
        <dbReference type="ARBA" id="ARBA00022679"/>
    </source>
</evidence>
<dbReference type="SUPFAM" id="SSF55874">
    <property type="entry name" value="ATPase domain of HSP90 chaperone/DNA topoisomerase II/histidine kinase"/>
    <property type="match status" value="1"/>
</dbReference>
<feature type="domain" description="Signal transduction histidine kinase subgroup 3 dimerisation and phosphoacceptor" evidence="11">
    <location>
        <begin position="177"/>
        <end position="241"/>
    </location>
</feature>
<feature type="region of interest" description="Disordered" evidence="9">
    <location>
        <begin position="321"/>
        <end position="421"/>
    </location>
</feature>
<keyword evidence="6 12" id="KW-0418">Kinase</keyword>
<keyword evidence="13" id="KW-1185">Reference proteome</keyword>
<feature type="compositionally biased region" description="Basic and acidic residues" evidence="9">
    <location>
        <begin position="551"/>
        <end position="566"/>
    </location>
</feature>
<feature type="compositionally biased region" description="Gly residues" evidence="9">
    <location>
        <begin position="372"/>
        <end position="386"/>
    </location>
</feature>
<feature type="region of interest" description="Disordered" evidence="9">
    <location>
        <begin position="551"/>
        <end position="571"/>
    </location>
</feature>
<dbReference type="Gene3D" id="3.30.565.10">
    <property type="entry name" value="Histidine kinase-like ATPase, C-terminal domain"/>
    <property type="match status" value="1"/>
</dbReference>
<dbReference type="Gene3D" id="1.20.5.1930">
    <property type="match status" value="1"/>
</dbReference>
<evidence type="ECO:0000256" key="8">
    <source>
        <dbReference type="ARBA" id="ARBA00023012"/>
    </source>
</evidence>
<sequence length="605" mass="62825">MRERLRERLLDLGLWTLLCVPVLLRSDPNDGGSWTRVAAGTAVLGAAVAVSRRWPLVPVALTVGASLSASLELFTASYVLALIAFGYLAGRRQEHTRAALWLFGAVAAAGLLLTRLAGVSLGQWFTLLLVLALAIVAPWLIGRYVRQYDRLVRSGWELADRMEREQAVVADRERVRERSRIAGDMHDSLGHDLALIALRAGALELAPGLGPDQRAAAGELRRAAADATSRLRDIIGVLRAEDTPAPTAPTGEPVDELVAWARASGLAVELTGSAGPALPAMADRALYRVVQEALTNAAKHAPGASVDVRISRTDETVEVRVVNGPPLEGGATGGAGGPAPRGTGRPGGPASGRTSGPTGTPAEDPAPRAAGRPGGPASGRAGTGPPAGGPASRRTALHGGAPRGCPSGGTGRRLPGLSEGAGGFSGGADGFFSGGTGLVGLDERVRLAGGSLRHGLTAEGGFELCASLPLRVPASPPAPRPAAPTSARELDRARRQVRRGLAQAIWIPSALLVALALLMGGVALHTQHQSYLEPEDYARLQVGRSRAEVGAHLPDRPLDGPPERAPAEPPGTDECLYYRSTLLATIPVYRLCFTDGHLASRSEVP</sequence>
<dbReference type="RefSeq" id="WP_391934763.1">
    <property type="nucleotide sequence ID" value="NZ_JBIBSM010000007.1"/>
</dbReference>
<evidence type="ECO:0000256" key="2">
    <source>
        <dbReference type="ARBA" id="ARBA00012438"/>
    </source>
</evidence>
<evidence type="ECO:0000256" key="10">
    <source>
        <dbReference type="SAM" id="Phobius"/>
    </source>
</evidence>
<dbReference type="InterPro" id="IPR036890">
    <property type="entry name" value="HATPase_C_sf"/>
</dbReference>
<keyword evidence="5" id="KW-0547">Nucleotide-binding</keyword>
<feature type="compositionally biased region" description="Low complexity" evidence="9">
    <location>
        <begin position="351"/>
        <end position="371"/>
    </location>
</feature>
<proteinExistence type="predicted"/>
<feature type="compositionally biased region" description="Gly residues" evidence="9">
    <location>
        <begin position="330"/>
        <end position="350"/>
    </location>
</feature>
<keyword evidence="10" id="KW-0812">Transmembrane</keyword>
<keyword evidence="10" id="KW-0472">Membrane</keyword>
<evidence type="ECO:0000256" key="1">
    <source>
        <dbReference type="ARBA" id="ARBA00000085"/>
    </source>
</evidence>
<accession>A0ABW6YCD1</accession>
<evidence type="ECO:0000256" key="9">
    <source>
        <dbReference type="SAM" id="MobiDB-lite"/>
    </source>
</evidence>
<dbReference type="InterPro" id="IPR011712">
    <property type="entry name" value="Sig_transdc_His_kin_sub3_dim/P"/>
</dbReference>
<dbReference type="PANTHER" id="PTHR24421">
    <property type="entry name" value="NITRATE/NITRITE SENSOR PROTEIN NARX-RELATED"/>
    <property type="match status" value="1"/>
</dbReference>
<dbReference type="EC" id="2.7.13.3" evidence="2"/>
<feature type="transmembrane region" description="Helical" evidence="10">
    <location>
        <begin position="124"/>
        <end position="145"/>
    </location>
</feature>